<evidence type="ECO:0000259" key="2">
    <source>
        <dbReference type="PROSITE" id="PS50994"/>
    </source>
</evidence>
<dbReference type="Gene3D" id="3.30.420.10">
    <property type="entry name" value="Ribonuclease H-like superfamily/Ribonuclease H"/>
    <property type="match status" value="1"/>
</dbReference>
<evidence type="ECO:0000256" key="1">
    <source>
        <dbReference type="ARBA" id="ARBA00022884"/>
    </source>
</evidence>
<evidence type="ECO:0000313" key="3">
    <source>
        <dbReference type="EMBL" id="MBW0498446.1"/>
    </source>
</evidence>
<feature type="domain" description="Integrase catalytic" evidence="2">
    <location>
        <begin position="176"/>
        <end position="341"/>
    </location>
</feature>
<dbReference type="InterPro" id="IPR001584">
    <property type="entry name" value="Integrase_cat-core"/>
</dbReference>
<dbReference type="Proteomes" id="UP000765509">
    <property type="component" value="Unassembled WGS sequence"/>
</dbReference>
<dbReference type="PANTHER" id="PTHR37984">
    <property type="entry name" value="PROTEIN CBG26694"/>
    <property type="match status" value="1"/>
</dbReference>
<dbReference type="InterPro" id="IPR043502">
    <property type="entry name" value="DNA/RNA_pol_sf"/>
</dbReference>
<protein>
    <recommendedName>
        <fullName evidence="2">Integrase catalytic domain-containing protein</fullName>
    </recommendedName>
</protein>
<dbReference type="GO" id="GO:0003723">
    <property type="term" value="F:RNA binding"/>
    <property type="evidence" value="ECO:0007669"/>
    <property type="project" value="UniProtKB-KW"/>
</dbReference>
<dbReference type="InterPro" id="IPR012337">
    <property type="entry name" value="RNaseH-like_sf"/>
</dbReference>
<dbReference type="AlphaFoldDB" id="A0A9Q3HBE6"/>
<evidence type="ECO:0000313" key="4">
    <source>
        <dbReference type="Proteomes" id="UP000765509"/>
    </source>
</evidence>
<dbReference type="Pfam" id="PF17919">
    <property type="entry name" value="RT_RNaseH_2"/>
    <property type="match status" value="1"/>
</dbReference>
<dbReference type="GO" id="GO:0003824">
    <property type="term" value="F:catalytic activity"/>
    <property type="evidence" value="ECO:0007669"/>
    <property type="project" value="UniProtKB-KW"/>
</dbReference>
<dbReference type="EMBL" id="AVOT02014731">
    <property type="protein sequence ID" value="MBW0498446.1"/>
    <property type="molecule type" value="Genomic_DNA"/>
</dbReference>
<sequence>MSVDGVKAFEPLRQALNISQLLLMPEFKLPFKLYIDASGDGLGTSLHQVQTITEKPVEGPICFIYRQIKPAEARYGASQMEFITDFTTVQSLLNMKTPNRHMLRCQIAIQEYRVNMQIVHKYGNIHRNSDGISRWPLPNDIDNPAYVPEEASPQIPIEVISVTDLNTTFFETQQTLGNCPYALGDWSTSGCDRSYNECLVIVDRFCKTAIFFPCHKDATAMDKALLIWNRVISWTGIFTNIIVERDPKLTSALWKNLNQLFETKLSLSTAYHPQTDGLAERMIQTLEDMVRIFCAYGLELKDCDRFIHDWCSLLPELGLAYTTSIHASTNKTPAILEKGWNSRPSQDSLRKELVEIHPTAASIKGKLDKARKHALRCMEDSIAYAKDKWDKSHSNPDFKVGYLVLVSENNFNNTKGCKRLKDPFEGPFVIKALHGENAVEVELSEELSKKHPKFPVSLIKPYISGDSEKFPLRNKVPQHICPVESSGMKKITKVLKERK</sequence>
<dbReference type="PROSITE" id="PS50994">
    <property type="entry name" value="INTEGRASE"/>
    <property type="match status" value="1"/>
</dbReference>
<dbReference type="OrthoDB" id="3158924at2759"/>
<proteinExistence type="predicted"/>
<dbReference type="InterPro" id="IPR041577">
    <property type="entry name" value="RT_RNaseH_2"/>
</dbReference>
<dbReference type="SUPFAM" id="SSF53098">
    <property type="entry name" value="Ribonuclease H-like"/>
    <property type="match status" value="1"/>
</dbReference>
<reference evidence="3" key="1">
    <citation type="submission" date="2021-03" db="EMBL/GenBank/DDBJ databases">
        <title>Draft genome sequence of rust myrtle Austropuccinia psidii MF-1, a brazilian biotype.</title>
        <authorList>
            <person name="Quecine M.C."/>
            <person name="Pachon D.M.R."/>
            <person name="Bonatelli M.L."/>
            <person name="Correr F.H."/>
            <person name="Franceschini L.M."/>
            <person name="Leite T.F."/>
            <person name="Margarido G.R.A."/>
            <person name="Almeida C.A."/>
            <person name="Ferrarezi J.A."/>
            <person name="Labate C.A."/>
        </authorList>
    </citation>
    <scope>NUCLEOTIDE SEQUENCE</scope>
    <source>
        <strain evidence="3">MF-1</strain>
    </source>
</reference>
<dbReference type="InterPro" id="IPR036397">
    <property type="entry name" value="RNaseH_sf"/>
</dbReference>
<comment type="caution">
    <text evidence="3">The sequence shown here is derived from an EMBL/GenBank/DDBJ whole genome shotgun (WGS) entry which is preliminary data.</text>
</comment>
<keyword evidence="1" id="KW-0694">RNA-binding</keyword>
<name>A0A9Q3HBE6_9BASI</name>
<dbReference type="GO" id="GO:0015074">
    <property type="term" value="P:DNA integration"/>
    <property type="evidence" value="ECO:0007669"/>
    <property type="project" value="InterPro"/>
</dbReference>
<keyword evidence="4" id="KW-1185">Reference proteome</keyword>
<organism evidence="3 4">
    <name type="scientific">Austropuccinia psidii MF-1</name>
    <dbReference type="NCBI Taxonomy" id="1389203"/>
    <lineage>
        <taxon>Eukaryota</taxon>
        <taxon>Fungi</taxon>
        <taxon>Dikarya</taxon>
        <taxon>Basidiomycota</taxon>
        <taxon>Pucciniomycotina</taxon>
        <taxon>Pucciniomycetes</taxon>
        <taxon>Pucciniales</taxon>
        <taxon>Sphaerophragmiaceae</taxon>
        <taxon>Austropuccinia</taxon>
    </lineage>
</organism>
<dbReference type="GO" id="GO:0005634">
    <property type="term" value="C:nucleus"/>
    <property type="evidence" value="ECO:0007669"/>
    <property type="project" value="UniProtKB-ARBA"/>
</dbReference>
<accession>A0A9Q3HBE6</accession>
<dbReference type="SUPFAM" id="SSF56672">
    <property type="entry name" value="DNA/RNA polymerases"/>
    <property type="match status" value="1"/>
</dbReference>
<dbReference type="PANTHER" id="PTHR37984:SF15">
    <property type="entry name" value="INTEGRASE CATALYTIC DOMAIN-CONTAINING PROTEIN"/>
    <property type="match status" value="1"/>
</dbReference>
<gene>
    <name evidence="3" type="ORF">O181_038161</name>
</gene>
<dbReference type="InterPro" id="IPR050951">
    <property type="entry name" value="Retrovirus_Pol_polyprotein"/>
</dbReference>